<dbReference type="InterPro" id="IPR014729">
    <property type="entry name" value="Rossmann-like_a/b/a_fold"/>
</dbReference>
<sequence length="360" mass="39296">MAQALLLMSERPIACDSVAMTIGVRGSRVQEYDRAGAFPLPEITMKVLLATDRSDQAAAAAKFLMSLRFKEPMELTIVTALGDPYGSNPDSTQHWFPELLKQERARMEQHQHDLSKLMSPRCRSIETVCRAGHPVKIILAEAQKGGHDLIVMGAIGHSLIGRLLVGSVSDNVATHAKCSVLIVRPGETSGEKGAEESHTGTRISIGYDRSKASRQAVQEMLDLQWEPDTEVKLIGVAPIYDYLLGNGLSTAAVVNEEEVFREMQTAGENMRDEIIETLPNVKSVVKHDQRVGDAIVEEAAKNHSDLIVVGDSGHSMLDDLLLGSTTKYVLRHARCSVWISRHHRRVDAGAESTATSNASA</sequence>
<dbReference type="PRINTS" id="PR01438">
    <property type="entry name" value="UNVRSLSTRESS"/>
</dbReference>
<evidence type="ECO:0000256" key="1">
    <source>
        <dbReference type="ARBA" id="ARBA00008791"/>
    </source>
</evidence>
<feature type="domain" description="UspA" evidence="2">
    <location>
        <begin position="202"/>
        <end position="341"/>
    </location>
</feature>
<comment type="caution">
    <text evidence="3">The sequence shown here is derived from an EMBL/GenBank/DDBJ whole genome shotgun (WGS) entry which is preliminary data.</text>
</comment>
<dbReference type="PANTHER" id="PTHR43010:SF1">
    <property type="entry name" value="USPA DOMAIN-CONTAINING PROTEIN"/>
    <property type="match status" value="1"/>
</dbReference>
<dbReference type="Proteomes" id="UP000324479">
    <property type="component" value="Unassembled WGS sequence"/>
</dbReference>
<dbReference type="InterPro" id="IPR006016">
    <property type="entry name" value="UspA"/>
</dbReference>
<dbReference type="SUPFAM" id="SSF52402">
    <property type="entry name" value="Adenine nucleotide alpha hydrolases-like"/>
    <property type="match status" value="2"/>
</dbReference>
<dbReference type="InterPro" id="IPR051688">
    <property type="entry name" value="USP_A"/>
</dbReference>
<name>A0A5M6DH74_9BACT</name>
<dbReference type="Pfam" id="PF00582">
    <property type="entry name" value="Usp"/>
    <property type="match status" value="2"/>
</dbReference>
<gene>
    <name evidence="3" type="ORF">FYK55_00155</name>
</gene>
<evidence type="ECO:0000259" key="2">
    <source>
        <dbReference type="Pfam" id="PF00582"/>
    </source>
</evidence>
<dbReference type="EMBL" id="VWOX01000001">
    <property type="protein sequence ID" value="KAA5546881.1"/>
    <property type="molecule type" value="Genomic_DNA"/>
</dbReference>
<feature type="domain" description="UspA" evidence="2">
    <location>
        <begin position="46"/>
        <end position="184"/>
    </location>
</feature>
<dbReference type="CDD" id="cd00293">
    <property type="entry name" value="USP-like"/>
    <property type="match status" value="2"/>
</dbReference>
<comment type="similarity">
    <text evidence="1">Belongs to the universal stress protein A family.</text>
</comment>
<evidence type="ECO:0000313" key="3">
    <source>
        <dbReference type="EMBL" id="KAA5546881.1"/>
    </source>
</evidence>
<proteinExistence type="inferred from homology"/>
<organism evidence="3 4">
    <name type="scientific">Roseiconus nitratireducens</name>
    <dbReference type="NCBI Taxonomy" id="2605748"/>
    <lineage>
        <taxon>Bacteria</taxon>
        <taxon>Pseudomonadati</taxon>
        <taxon>Planctomycetota</taxon>
        <taxon>Planctomycetia</taxon>
        <taxon>Pirellulales</taxon>
        <taxon>Pirellulaceae</taxon>
        <taxon>Roseiconus</taxon>
    </lineage>
</organism>
<reference evidence="3 4" key="1">
    <citation type="submission" date="2019-08" db="EMBL/GenBank/DDBJ databases">
        <authorList>
            <person name="Dhanesh K."/>
            <person name="Kumar G."/>
            <person name="Sasikala C."/>
            <person name="Venkata Ramana C."/>
        </authorList>
    </citation>
    <scope>NUCLEOTIDE SEQUENCE [LARGE SCALE GENOMIC DNA]</scope>
    <source>
        <strain evidence="3 4">JC645</strain>
    </source>
</reference>
<dbReference type="InterPro" id="IPR006015">
    <property type="entry name" value="Universal_stress_UspA"/>
</dbReference>
<keyword evidence="4" id="KW-1185">Reference proteome</keyword>
<dbReference type="PANTHER" id="PTHR43010">
    <property type="entry name" value="UNIVERSAL STRESS PROTEIN SLR1230"/>
    <property type="match status" value="1"/>
</dbReference>
<accession>A0A5M6DH74</accession>
<dbReference type="Gene3D" id="3.40.50.620">
    <property type="entry name" value="HUPs"/>
    <property type="match status" value="2"/>
</dbReference>
<dbReference type="AlphaFoldDB" id="A0A5M6DH74"/>
<protein>
    <submittedName>
        <fullName evidence="3">Universal stress protein</fullName>
    </submittedName>
</protein>
<evidence type="ECO:0000313" key="4">
    <source>
        <dbReference type="Proteomes" id="UP000324479"/>
    </source>
</evidence>